<dbReference type="Gene3D" id="2.60.120.380">
    <property type="match status" value="1"/>
</dbReference>
<gene>
    <name evidence="3" type="ORF">ACFOOG_03275</name>
</gene>
<keyword evidence="2 3" id="KW-0378">Hydrolase</keyword>
<dbReference type="Gene3D" id="2.40.10.120">
    <property type="match status" value="1"/>
</dbReference>
<organism evidence="3 4">
    <name type="scientific">Saccharospirillum mangrovi</name>
    <dbReference type="NCBI Taxonomy" id="2161747"/>
    <lineage>
        <taxon>Bacteria</taxon>
        <taxon>Pseudomonadati</taxon>
        <taxon>Pseudomonadota</taxon>
        <taxon>Gammaproteobacteria</taxon>
        <taxon>Oceanospirillales</taxon>
        <taxon>Saccharospirillaceae</taxon>
        <taxon>Saccharospirillum</taxon>
    </lineage>
</organism>
<comment type="caution">
    <text evidence="3">The sequence shown here is derived from an EMBL/GenBank/DDBJ whole genome shotgun (WGS) entry which is preliminary data.</text>
</comment>
<keyword evidence="1 3" id="KW-0645">Protease</keyword>
<dbReference type="PANTHER" id="PTHR43343:SF3">
    <property type="entry name" value="PROTEASE DO-LIKE 8, CHLOROPLASTIC"/>
    <property type="match status" value="1"/>
</dbReference>
<sequence>MLQAWVNVKAVSGLMVVGSLLLSPLIHAQTSVKGQKALPANTMVESVLRLGGRSNGTERYRVALADDILAFEATLTAQDFDIDLALYNAHGEQIALADSYRASETLQVIRLDVPELTGGTYSLEVYYPFDDAPVGSDGNLVTTIPFTLEWQQATLGEPDRLPANVPAQGHLKRQAGMIAYYRVEVPAAAEALRIDVVDTFSDLDLFVFADQPSADIERSQWHADTMRAQEKLIITQDSSPPLRAGTYYVAVADLLERQRDIEFGLWLSWDAEPPQALDPQISLPVTEPGLPTSLLATVEVRAGYSVGSGTLVSPDGYVLTNHHVIEEYMEEGGDILLGMSLDHRLPTRELFYADLVDAAPERDMALLKVRATLYSEPLARYLPLPFIPIGDDSALRIGDDLITIGYPWVGGRWARGTVSFTRGYVSGFEADEYGAVIKTDAEFSAGNSGGAALNTDFELVGIPTETVGTDSGKLGYVYPISALPASWRALIAQ</sequence>
<dbReference type="Pfam" id="PF13365">
    <property type="entry name" value="Trypsin_2"/>
    <property type="match status" value="1"/>
</dbReference>
<dbReference type="EMBL" id="JBHRYR010000002">
    <property type="protein sequence ID" value="MFC3851846.1"/>
    <property type="molecule type" value="Genomic_DNA"/>
</dbReference>
<dbReference type="InterPro" id="IPR001940">
    <property type="entry name" value="Peptidase_S1C"/>
</dbReference>
<evidence type="ECO:0000256" key="2">
    <source>
        <dbReference type="ARBA" id="ARBA00022801"/>
    </source>
</evidence>
<dbReference type="PANTHER" id="PTHR43343">
    <property type="entry name" value="PEPTIDASE S12"/>
    <property type="match status" value="1"/>
</dbReference>
<keyword evidence="4" id="KW-1185">Reference proteome</keyword>
<protein>
    <submittedName>
        <fullName evidence="3">S1C family serine protease</fullName>
        <ecNumber evidence="3">3.4.21.-</ecNumber>
    </submittedName>
</protein>
<name>A0ABV7ZUJ8_9GAMM</name>
<dbReference type="InterPro" id="IPR051201">
    <property type="entry name" value="Chloro_Bact_Ser_Proteases"/>
</dbReference>
<evidence type="ECO:0000313" key="3">
    <source>
        <dbReference type="EMBL" id="MFC3851846.1"/>
    </source>
</evidence>
<dbReference type="PRINTS" id="PR00834">
    <property type="entry name" value="PROTEASES2C"/>
</dbReference>
<dbReference type="Proteomes" id="UP001595617">
    <property type="component" value="Unassembled WGS sequence"/>
</dbReference>
<proteinExistence type="predicted"/>
<evidence type="ECO:0000313" key="4">
    <source>
        <dbReference type="Proteomes" id="UP001595617"/>
    </source>
</evidence>
<dbReference type="InterPro" id="IPR009003">
    <property type="entry name" value="Peptidase_S1_PA"/>
</dbReference>
<dbReference type="SUPFAM" id="SSF50494">
    <property type="entry name" value="Trypsin-like serine proteases"/>
    <property type="match status" value="1"/>
</dbReference>
<dbReference type="GO" id="GO:0008233">
    <property type="term" value="F:peptidase activity"/>
    <property type="evidence" value="ECO:0007669"/>
    <property type="project" value="UniProtKB-KW"/>
</dbReference>
<evidence type="ECO:0000256" key="1">
    <source>
        <dbReference type="ARBA" id="ARBA00022670"/>
    </source>
</evidence>
<reference evidence="4" key="1">
    <citation type="journal article" date="2019" name="Int. J. Syst. Evol. Microbiol.">
        <title>The Global Catalogue of Microorganisms (GCM) 10K type strain sequencing project: providing services to taxonomists for standard genome sequencing and annotation.</title>
        <authorList>
            <consortium name="The Broad Institute Genomics Platform"/>
            <consortium name="The Broad Institute Genome Sequencing Center for Infectious Disease"/>
            <person name="Wu L."/>
            <person name="Ma J."/>
        </authorList>
    </citation>
    <scope>NUCLEOTIDE SEQUENCE [LARGE SCALE GENOMIC DNA]</scope>
    <source>
        <strain evidence="4">IBRC 10765</strain>
    </source>
</reference>
<dbReference type="EC" id="3.4.21.-" evidence="3"/>
<accession>A0ABV7ZUJ8</accession>
<dbReference type="RefSeq" id="WP_380693317.1">
    <property type="nucleotide sequence ID" value="NZ_JBHRYR010000002.1"/>
</dbReference>
<dbReference type="GO" id="GO:0006508">
    <property type="term" value="P:proteolysis"/>
    <property type="evidence" value="ECO:0007669"/>
    <property type="project" value="UniProtKB-KW"/>
</dbReference>